<keyword evidence="1" id="KW-0472">Membrane</keyword>
<keyword evidence="1" id="KW-0812">Transmembrane</keyword>
<dbReference type="Proteomes" id="UP000185657">
    <property type="component" value="Unassembled WGS sequence"/>
</dbReference>
<evidence type="ECO:0000256" key="1">
    <source>
        <dbReference type="SAM" id="Phobius"/>
    </source>
</evidence>
<feature type="transmembrane region" description="Helical" evidence="1">
    <location>
        <begin position="401"/>
        <end position="424"/>
    </location>
</feature>
<gene>
    <name evidence="2" type="ORF">LPB72_19110</name>
</gene>
<dbReference type="InterPro" id="IPR007383">
    <property type="entry name" value="DUF445"/>
</dbReference>
<sequence>MRSTLPSPYSLARMKALALGLLLFAALVYAGATFMGPSHVAWGYVAAAAEAAMIGALADWFAVVALFRHPLGLPIPHTAIIAAHKDRLGEALARFLGTHFLAKEQVNAALQRWDVAEHVGRWLADRKSAQRVGDWVLQAAPTLITGLDHAPIRSAAARLAQRLLAQANFATLTGQTLTALTEHGHHQQWLNGLLKQIAEWAGQDNVQDGLTEAIARELKELKYLRLDQVAARLATHKLVTALSRTLSDVADDPNHELRQRFDQWMVDTLERLQSDPEWQGQISAWRDEWLAQPGMDAQIESWVGELLEKLQSLAHAPNEALRDRVTSAVQSLGERVLADPALRQAIQAQAVPMLLRLLERNRPLLLAFVTKRVQAWDAAEMSGVLEQHIGRDLQFIRINGTLVGALVGLVLHALTQWALAWPWLQAAMGL</sequence>
<reference evidence="2 3" key="1">
    <citation type="submission" date="2016-02" db="EMBL/GenBank/DDBJ databases">
        <title>Draft genome sequence of Hydrogenophaga sp. LPB0072.</title>
        <authorList>
            <person name="Shin S.-K."/>
            <person name="Yi H."/>
        </authorList>
    </citation>
    <scope>NUCLEOTIDE SEQUENCE [LARGE SCALE GENOMIC DNA]</scope>
    <source>
        <strain evidence="2 3">LPB0072</strain>
    </source>
</reference>
<evidence type="ECO:0000313" key="3">
    <source>
        <dbReference type="Proteomes" id="UP000185657"/>
    </source>
</evidence>
<evidence type="ECO:0008006" key="4">
    <source>
        <dbReference type="Google" id="ProtNLM"/>
    </source>
</evidence>
<dbReference type="RefSeq" id="WP_082877103.1">
    <property type="nucleotide sequence ID" value="NZ_CP017476.1"/>
</dbReference>
<keyword evidence="1" id="KW-1133">Transmembrane helix</keyword>
<accession>A0ABX2U308</accession>
<organism evidence="2 3">
    <name type="scientific">Hydrogenophaga crassostreae</name>
    <dbReference type="NCBI Taxonomy" id="1763535"/>
    <lineage>
        <taxon>Bacteria</taxon>
        <taxon>Pseudomonadati</taxon>
        <taxon>Pseudomonadota</taxon>
        <taxon>Betaproteobacteria</taxon>
        <taxon>Burkholderiales</taxon>
        <taxon>Comamonadaceae</taxon>
        <taxon>Hydrogenophaga</taxon>
    </lineage>
</organism>
<protein>
    <recommendedName>
        <fullName evidence="4">DUF445 domain-containing protein</fullName>
    </recommendedName>
</protein>
<evidence type="ECO:0000313" key="2">
    <source>
        <dbReference type="EMBL" id="OAD40252.1"/>
    </source>
</evidence>
<keyword evidence="3" id="KW-1185">Reference proteome</keyword>
<dbReference type="PANTHER" id="PTHR38442:SF1">
    <property type="entry name" value="INNER MEMBRANE PROTEIN"/>
    <property type="match status" value="1"/>
</dbReference>
<comment type="caution">
    <text evidence="2">The sequence shown here is derived from an EMBL/GenBank/DDBJ whole genome shotgun (WGS) entry which is preliminary data.</text>
</comment>
<feature type="transmembrane region" description="Helical" evidence="1">
    <location>
        <begin position="40"/>
        <end position="67"/>
    </location>
</feature>
<name>A0ABX2U308_9BURK</name>
<dbReference type="PANTHER" id="PTHR38442">
    <property type="entry name" value="INNER MEMBRANE PROTEIN-RELATED"/>
    <property type="match status" value="1"/>
</dbReference>
<dbReference type="Pfam" id="PF04286">
    <property type="entry name" value="DUF445"/>
    <property type="match status" value="1"/>
</dbReference>
<dbReference type="EMBL" id="LVWD01000034">
    <property type="protein sequence ID" value="OAD40252.1"/>
    <property type="molecule type" value="Genomic_DNA"/>
</dbReference>
<proteinExistence type="predicted"/>